<feature type="region of interest" description="Disordered" evidence="2">
    <location>
        <begin position="2040"/>
        <end position="2061"/>
    </location>
</feature>
<dbReference type="Ensembl" id="ENSEBUT00000005596.1">
    <property type="protein sequence ID" value="ENSEBUP00000005158.1"/>
    <property type="gene ID" value="ENSEBUG00000003491.1"/>
</dbReference>
<feature type="region of interest" description="Disordered" evidence="2">
    <location>
        <begin position="981"/>
        <end position="1005"/>
    </location>
</feature>
<dbReference type="PANTHER" id="PTHR21563:SF3">
    <property type="entry name" value="ZINC FINGER C3H1 DOMAIN-CONTAINING PROTEIN"/>
    <property type="match status" value="1"/>
</dbReference>
<accession>A0A8C4NFE1</accession>
<dbReference type="GO" id="GO:0000178">
    <property type="term" value="C:exosome (RNase complex)"/>
    <property type="evidence" value="ECO:0007669"/>
    <property type="project" value="TreeGrafter"/>
</dbReference>
<feature type="domain" description="Putative zinc-finger" evidence="3">
    <location>
        <begin position="1228"/>
        <end position="1248"/>
    </location>
</feature>
<evidence type="ECO:0000313" key="4">
    <source>
        <dbReference type="Ensembl" id="ENSEBUP00000005158.1"/>
    </source>
</evidence>
<dbReference type="GeneTree" id="ENSGT00390000001116"/>
<dbReference type="InterPro" id="IPR039278">
    <property type="entry name" value="Red1"/>
</dbReference>
<feature type="coiled-coil region" evidence="1">
    <location>
        <begin position="278"/>
        <end position="305"/>
    </location>
</feature>
<evidence type="ECO:0000256" key="1">
    <source>
        <dbReference type="SAM" id="Coils"/>
    </source>
</evidence>
<feature type="compositionally biased region" description="Basic and acidic residues" evidence="2">
    <location>
        <begin position="1"/>
        <end position="10"/>
    </location>
</feature>
<sequence length="2061" mass="229268">MERPQSPKEEGELDDGESSEEETSVFPSTRLSAHPARIQVLVQSRNQPEQRAHPPPWSHTRGPGPRRCMGLSPGFRFRWRGRGAGSGSGPRPRVLGNNRMAPSRSRPPHGKPLRSETYPEETFDELLQKYKVIQQELEELQREEWKSEGSIDLHGSPHHGAVNPVPAASSQSDYAGESVPSPTGRTQLPQSKGFCSFQLKPLRKRVPTPAELDELNGQPRTQRAPCGPQDEEQNRQPVLANSTEGAAKENTFDVNQDGCLSDVSKKHEAQPGTLFDVEGKEEEELSELQLRLVALQSASRRWQQKEREAMRESHARLGCSRHAYNASRQPAWSQSARFASSRVWSGSRRRSSSTRSGSGSRERWVGGEAGKTALPTTTVGMVRRRRLTEEREEEKLERRRQEAEEIRRIRDLPDADEQYTRFMEIIGSSDNAHANLGAWAVDGKKCKSLEKPHVPEVTVCQFQQEDNYEEVAMEVESETGSPIASPYSNRGSSPATVHHLFLPLYSASHTPPPLSACPTAPLPPPLPAEEPAKPPPLPADEEPDEEKSLRLELLQSLGSRRRAVASEAQLAITICQSSEDTSTTCSVPTPVPTSVPTSSVKTVVQGAQGIGKPARVAGVQRKKIKLPQHKTVVVRLGEDTESESDYEAEAFGGLERMIKEARRTAENPLFQNAYKKPRTLVQVKLIGNEEMHATPDSLPEDKKVEYRRLKAEIVRREKEKALRKCNSAVPSPIPSDTEVDPARPVKTEATTPIKLVAANRKEPAGNVNGNIVLRVKDGVSSMPDSKFPEKRSPLRAKEAILQQLQQQYERRSNILHQAEARLERLREQLQATERVVLVNRTALRHLAQQVNKAQQCVHKSEINTKSAIAKSMTTVIFKQSAPTKRRAQTSVESPKLAKRLCIDNQPSGLNATFGNAACGSKLSAEFIASEKLRLQRLELEYAEKIRRLKAAQHASKRKTVTHKRIIQAVAQPTVKRLLTQPANKPAAQKQAALASTSQPSLHDLSQDKLSLGPAAEGEGSNLTKGAAGVVLHVANAEKPHDATLTTRPNLVVGAEEEVRIEVGAAKRTNGNGNSLRIDGAAMAKSHGSVPSGKENFHKTTSASDKGLNAEGTKATKKINKLPWNSKQLGKMHAEAPGLEEMIKGFCCALFPKTALSSPSAARAPKLNLNNLFRPSPEGQDQLHNPSASYHSALLTFRSYRFSPYFRTKHCLHLSSSTYSHKINPMRPFCPFDLAGTCNDDTCSWQHMKECQLSRDELFVDILSYNLNLIGCTERSTASEIRRASAKYVEQLFGGKECVSDDHIAVLLVSRVNESLNHKPPHTTMKEQRTWRPLVNQEMVSESSDDKTEDEDDERHWASIAENVKNKAPKGLPELTMLLAEACDGERDARYFFNGSDDAAMLESAVLESPNDTKLWLRLAYCYLGQDDSSGNEGLPTALNALSRALELNRSSTEMWSHYLALFAAQGSHLEVQQMFEVAVQYAPSYQLWWQYLSLEHSFEGKNFVSSCLQQYLMTKAEAGSHTRTCSRRLLETLLYRVQLHMCSGRLQAALAIFQEALKAGSKRHNYVAMWLSRHDRALAWLSYLHIVEFNRLPEGIEDPMAPFPGHLVCSQLPLIPWNNVVDLYTAPDTLLALLNEALTSCQDAESGSGGEEGEDPFVAIYRNMARLLLLCSRQEEAFEMCMRACNACPASMAAVELRVEVLVAIGDGDSAAEAWLEAWQKTPSDPKLAYYTARFLCSVERIEESAEVLRVFIESLYVPIPSETCHTGNLYRSVLACLLDGDFQAPSLKDEVSSLTFRASLPFVWLNFCCWQRLCESQEAANEAFEIALGSVTEGKSLQLLWHDYLSFRRDQLHSSSPPPDDGRAFVVLLQRCLLAVPVRRSLLHEPSLHYYNYSFHNQVSKLLLDCVSPSQHVSVLEWLLYLMPSNVFLAVRLCAALVQEGSLHQLAAQAKQLAQRLSYCLCTWKIAVAAESKCGRRKTVRWLFREALHRLPLCANLWKDRLLFEAAIGAKKERLQRIVAQCEALGVHLDEILVGASESSGVGRRQPGTEGLGSNSQRRP</sequence>
<protein>
    <recommendedName>
        <fullName evidence="3">Putative zinc-finger domain-containing protein</fullName>
    </recommendedName>
</protein>
<feature type="compositionally biased region" description="Basic and acidic residues" evidence="2">
    <location>
        <begin position="141"/>
        <end position="151"/>
    </location>
</feature>
<feature type="region of interest" description="Disordered" evidence="2">
    <location>
        <begin position="1"/>
        <end position="118"/>
    </location>
</feature>
<feature type="compositionally biased region" description="Acidic residues" evidence="2">
    <location>
        <begin position="11"/>
        <end position="23"/>
    </location>
</feature>
<dbReference type="GO" id="GO:0005634">
    <property type="term" value="C:nucleus"/>
    <property type="evidence" value="ECO:0007669"/>
    <property type="project" value="TreeGrafter"/>
</dbReference>
<evidence type="ECO:0000259" key="3">
    <source>
        <dbReference type="Pfam" id="PF10650"/>
    </source>
</evidence>
<feature type="coiled-coil region" evidence="1">
    <location>
        <begin position="801"/>
        <end position="835"/>
    </location>
</feature>
<feature type="region of interest" description="Disordered" evidence="2">
    <location>
        <begin position="1084"/>
        <end position="1111"/>
    </location>
</feature>
<reference evidence="4" key="1">
    <citation type="submission" date="2025-05" db="UniProtKB">
        <authorList>
            <consortium name="Ensembl"/>
        </authorList>
    </citation>
    <scope>IDENTIFICATION</scope>
</reference>
<dbReference type="Proteomes" id="UP000694388">
    <property type="component" value="Unplaced"/>
</dbReference>
<evidence type="ECO:0000256" key="2">
    <source>
        <dbReference type="SAM" id="MobiDB-lite"/>
    </source>
</evidence>
<feature type="region of interest" description="Disordered" evidence="2">
    <location>
        <begin position="515"/>
        <end position="548"/>
    </location>
</feature>
<evidence type="ECO:0000313" key="5">
    <source>
        <dbReference type="Proteomes" id="UP000694388"/>
    </source>
</evidence>
<feature type="compositionally biased region" description="Polar residues" evidence="2">
    <location>
        <begin position="180"/>
        <end position="190"/>
    </location>
</feature>
<keyword evidence="5" id="KW-1185">Reference proteome</keyword>
<dbReference type="InterPro" id="IPR019607">
    <property type="entry name" value="Putative_zinc-finger_domain"/>
</dbReference>
<feature type="coiled-coil region" evidence="1">
    <location>
        <begin position="927"/>
        <end position="954"/>
    </location>
</feature>
<dbReference type="Pfam" id="PF10650">
    <property type="entry name" value="zf-C3H1"/>
    <property type="match status" value="1"/>
</dbReference>
<feature type="compositionally biased region" description="Pro residues" evidence="2">
    <location>
        <begin position="515"/>
        <end position="538"/>
    </location>
</feature>
<feature type="compositionally biased region" description="Low complexity" evidence="2">
    <location>
        <begin position="981"/>
        <end position="998"/>
    </location>
</feature>
<name>A0A8C4NFE1_EPTBU</name>
<proteinExistence type="predicted"/>
<feature type="region of interest" description="Disordered" evidence="2">
    <location>
        <begin position="141"/>
        <end position="235"/>
    </location>
</feature>
<feature type="region of interest" description="Disordered" evidence="2">
    <location>
        <begin position="343"/>
        <end position="369"/>
    </location>
</feature>
<dbReference type="SUPFAM" id="SSF48452">
    <property type="entry name" value="TPR-like"/>
    <property type="match status" value="1"/>
</dbReference>
<dbReference type="Gene3D" id="1.25.40.10">
    <property type="entry name" value="Tetratricopeptide repeat domain"/>
    <property type="match status" value="2"/>
</dbReference>
<dbReference type="Ensembl" id="ENSEBUT00000005560.1">
    <property type="protein sequence ID" value="ENSEBUP00000005122.1"/>
    <property type="gene ID" value="ENSEBUG00000003491.1"/>
</dbReference>
<keyword evidence="1" id="KW-0175">Coiled coil</keyword>
<dbReference type="InterPro" id="IPR011990">
    <property type="entry name" value="TPR-like_helical_dom_sf"/>
</dbReference>
<dbReference type="PANTHER" id="PTHR21563">
    <property type="entry name" value="ZINC FINGER C3H1 DOMAIN-CONTAINING PROTEIN"/>
    <property type="match status" value="1"/>
</dbReference>
<organism evidence="4 5">
    <name type="scientific">Eptatretus burgeri</name>
    <name type="common">Inshore hagfish</name>
    <dbReference type="NCBI Taxonomy" id="7764"/>
    <lineage>
        <taxon>Eukaryota</taxon>
        <taxon>Metazoa</taxon>
        <taxon>Chordata</taxon>
        <taxon>Craniata</taxon>
        <taxon>Vertebrata</taxon>
        <taxon>Cyclostomata</taxon>
        <taxon>Myxini</taxon>
        <taxon>Myxiniformes</taxon>
        <taxon>Myxinidae</taxon>
        <taxon>Eptatretinae</taxon>
        <taxon>Eptatretus</taxon>
    </lineage>
</organism>